<accession>A0A212JPG7</accession>
<sequence length="72" mass="8306">MLTNRQFDEIHVIAENILRILAQSLFLWDLSKLADHTEEDEVILTSSREILQRKDKEITCGEAIPRGDVLLT</sequence>
<organism evidence="1">
    <name type="scientific">uncultured Eubacteriales bacterium</name>
    <dbReference type="NCBI Taxonomy" id="172733"/>
    <lineage>
        <taxon>Bacteria</taxon>
        <taxon>Bacillati</taxon>
        <taxon>Bacillota</taxon>
        <taxon>Clostridia</taxon>
        <taxon>Eubacteriales</taxon>
        <taxon>environmental samples</taxon>
    </lineage>
</organism>
<protein>
    <submittedName>
        <fullName evidence="1">Uncharacterized protein</fullName>
    </submittedName>
</protein>
<dbReference type="AlphaFoldDB" id="A0A212JPG7"/>
<proteinExistence type="predicted"/>
<gene>
    <name evidence="1" type="ORF">KL86CLO1_11452</name>
</gene>
<dbReference type="EMBL" id="FLUN01000001">
    <property type="protein sequence ID" value="SBW01258.1"/>
    <property type="molecule type" value="Genomic_DNA"/>
</dbReference>
<evidence type="ECO:0000313" key="1">
    <source>
        <dbReference type="EMBL" id="SBW01258.1"/>
    </source>
</evidence>
<name>A0A212JPG7_9FIRM</name>
<reference evidence="1" key="1">
    <citation type="submission" date="2016-04" db="EMBL/GenBank/DDBJ databases">
        <authorList>
            <person name="Evans L.H."/>
            <person name="Alamgir A."/>
            <person name="Owens N."/>
            <person name="Weber N.D."/>
            <person name="Virtaneva K."/>
            <person name="Barbian K."/>
            <person name="Babar A."/>
            <person name="Rosenke K."/>
        </authorList>
    </citation>
    <scope>NUCLEOTIDE SEQUENCE</scope>
    <source>
        <strain evidence="1">86</strain>
    </source>
</reference>